<dbReference type="STRING" id="1367849.GCA_000518585_02759"/>
<evidence type="ECO:0000313" key="5">
    <source>
        <dbReference type="Proteomes" id="UP000298545"/>
    </source>
</evidence>
<dbReference type="EMBL" id="CP039691">
    <property type="protein sequence ID" value="QCI96947.1"/>
    <property type="molecule type" value="Genomic_DNA"/>
</dbReference>
<dbReference type="EMBL" id="CP072167">
    <property type="protein sequence ID" value="QYA07625.1"/>
    <property type="molecule type" value="Genomic_DNA"/>
</dbReference>
<reference evidence="4 6" key="2">
    <citation type="submission" date="2021-03" db="EMBL/GenBank/DDBJ databases">
        <title>Rapid diversification of plasmids in a genus of pathogenic and nitrogen fixing bacteria.</title>
        <authorList>
            <person name="Weisberg A.J."/>
            <person name="Miller M."/>
            <person name="Ream W."/>
            <person name="Grunwald N.J."/>
            <person name="Chang J.H."/>
        </authorList>
    </citation>
    <scope>NUCLEOTIDE SEQUENCE [LARGE SCALE GENOMIC DNA]</scope>
    <source>
        <strain evidence="4 6">AF3.44</strain>
    </source>
</reference>
<keyword evidence="6" id="KW-1185">Reference proteome</keyword>
<evidence type="ECO:0000256" key="1">
    <source>
        <dbReference type="SAM" id="MobiDB-lite"/>
    </source>
</evidence>
<dbReference type="RefSeq" id="WP_051441279.1">
    <property type="nucleotide sequence ID" value="NZ_CP039691.1"/>
</dbReference>
<evidence type="ECO:0000313" key="3">
    <source>
        <dbReference type="EMBL" id="QCI96947.1"/>
    </source>
</evidence>
<feature type="chain" id="PRO_5044606230" evidence="2">
    <location>
        <begin position="23"/>
        <end position="95"/>
    </location>
</feature>
<dbReference type="KEGG" id="alf:CFBP5473_02875"/>
<feature type="region of interest" description="Disordered" evidence="1">
    <location>
        <begin position="70"/>
        <end position="95"/>
    </location>
</feature>
<dbReference type="Proteomes" id="UP000826513">
    <property type="component" value="Chromosome 1"/>
</dbReference>
<feature type="signal peptide" evidence="2">
    <location>
        <begin position="1"/>
        <end position="22"/>
    </location>
</feature>
<reference evidence="3 5" key="1">
    <citation type="submission" date="2019-04" db="EMBL/GenBank/DDBJ databases">
        <title>Complete genome sequence of Agrobacterium larrymoorei CFBP5473.</title>
        <authorList>
            <person name="Haryono M."/>
            <person name="Chou L."/>
            <person name="Lin Y.-C."/>
            <person name="Lai E.-M."/>
            <person name="Kuo C.-H."/>
        </authorList>
    </citation>
    <scope>NUCLEOTIDE SEQUENCE [LARGE SCALE GENOMIC DNA]</scope>
    <source>
        <strain evidence="3 5">CFBP5473</strain>
    </source>
</reference>
<name>A0A4D7DLZ2_9HYPH</name>
<organism evidence="3 5">
    <name type="scientific">Agrobacterium larrymoorei</name>
    <dbReference type="NCBI Taxonomy" id="160699"/>
    <lineage>
        <taxon>Bacteria</taxon>
        <taxon>Pseudomonadati</taxon>
        <taxon>Pseudomonadota</taxon>
        <taxon>Alphaproteobacteria</taxon>
        <taxon>Hyphomicrobiales</taxon>
        <taxon>Rhizobiaceae</taxon>
        <taxon>Rhizobium/Agrobacterium group</taxon>
        <taxon>Agrobacterium</taxon>
    </lineage>
</organism>
<proteinExistence type="predicted"/>
<accession>A0A4D7DLZ2</accession>
<evidence type="ECO:0000256" key="2">
    <source>
        <dbReference type="SAM" id="SignalP"/>
    </source>
</evidence>
<gene>
    <name evidence="3" type="ORF">CFBP5473_02875</name>
    <name evidence="4" type="ORF">J5285_02515</name>
</gene>
<protein>
    <submittedName>
        <fullName evidence="3">Uncharacterized protein</fullName>
    </submittedName>
</protein>
<evidence type="ECO:0000313" key="4">
    <source>
        <dbReference type="EMBL" id="QYA07625.1"/>
    </source>
</evidence>
<dbReference type="AlphaFoldDB" id="A0A4D7DLZ2"/>
<keyword evidence="2" id="KW-0732">Signal</keyword>
<dbReference type="Proteomes" id="UP000298545">
    <property type="component" value="Chromosome circular"/>
</dbReference>
<sequence length="95" mass="9508">MLTKIACATVVLTVASLGPAHAGGLLGGLLGGGSKGGLINVSPNVNLGLKGLLSNNSLLNGNKTGVLSGNDTSVDGIGNHNSNDRDRCCGKKRRR</sequence>
<evidence type="ECO:0000313" key="6">
    <source>
        <dbReference type="Proteomes" id="UP000826513"/>
    </source>
</evidence>